<dbReference type="AlphaFoldDB" id="A0A8T0RDY8"/>
<dbReference type="EMBL" id="CM029047">
    <property type="protein sequence ID" value="KAG2583338.1"/>
    <property type="molecule type" value="Genomic_DNA"/>
</dbReference>
<feature type="compositionally biased region" description="Basic and acidic residues" evidence="1">
    <location>
        <begin position="52"/>
        <end position="62"/>
    </location>
</feature>
<evidence type="ECO:0000313" key="2">
    <source>
        <dbReference type="EMBL" id="KAG2583338.1"/>
    </source>
</evidence>
<comment type="caution">
    <text evidence="2">The sequence shown here is derived from an EMBL/GenBank/DDBJ whole genome shotgun (WGS) entry which is preliminary data.</text>
</comment>
<dbReference type="Proteomes" id="UP000823388">
    <property type="component" value="Chromosome 6K"/>
</dbReference>
<name>A0A8T0RDY8_PANVG</name>
<sequence>MPPRVHKLRRALMEVHRRPCPSQPPIKPAAAATRNPRAGVSFSLAAARSRARREGEPREEKGRRRRRGSGSAAGEAPPAVQRRGSTGKRKPPRRRMPPPPWSFTTPAPRSTALTSLRCLHCSTSPWPRLATASPLSPPDNQVLTWRS</sequence>
<accession>A0A8T0RDY8</accession>
<proteinExistence type="predicted"/>
<feature type="compositionally biased region" description="Basic residues" evidence="1">
    <location>
        <begin position="85"/>
        <end position="96"/>
    </location>
</feature>
<feature type="compositionally biased region" description="Low complexity" evidence="1">
    <location>
        <begin position="69"/>
        <end position="79"/>
    </location>
</feature>
<keyword evidence="3" id="KW-1185">Reference proteome</keyword>
<feature type="region of interest" description="Disordered" evidence="1">
    <location>
        <begin position="13"/>
        <end position="109"/>
    </location>
</feature>
<gene>
    <name evidence="2" type="ORF">PVAP13_6KG140206</name>
</gene>
<feature type="region of interest" description="Disordered" evidence="1">
    <location>
        <begin position="124"/>
        <end position="147"/>
    </location>
</feature>
<evidence type="ECO:0000313" key="3">
    <source>
        <dbReference type="Proteomes" id="UP000823388"/>
    </source>
</evidence>
<feature type="compositionally biased region" description="Polar residues" evidence="1">
    <location>
        <begin position="138"/>
        <end position="147"/>
    </location>
</feature>
<reference evidence="2" key="1">
    <citation type="submission" date="2020-05" db="EMBL/GenBank/DDBJ databases">
        <title>WGS assembly of Panicum virgatum.</title>
        <authorList>
            <person name="Lovell J.T."/>
            <person name="Jenkins J."/>
            <person name="Shu S."/>
            <person name="Juenger T.E."/>
            <person name="Schmutz J."/>
        </authorList>
    </citation>
    <scope>NUCLEOTIDE SEQUENCE</scope>
    <source>
        <strain evidence="2">AP13</strain>
    </source>
</reference>
<evidence type="ECO:0000256" key="1">
    <source>
        <dbReference type="SAM" id="MobiDB-lite"/>
    </source>
</evidence>
<organism evidence="2 3">
    <name type="scientific">Panicum virgatum</name>
    <name type="common">Blackwell switchgrass</name>
    <dbReference type="NCBI Taxonomy" id="38727"/>
    <lineage>
        <taxon>Eukaryota</taxon>
        <taxon>Viridiplantae</taxon>
        <taxon>Streptophyta</taxon>
        <taxon>Embryophyta</taxon>
        <taxon>Tracheophyta</taxon>
        <taxon>Spermatophyta</taxon>
        <taxon>Magnoliopsida</taxon>
        <taxon>Liliopsida</taxon>
        <taxon>Poales</taxon>
        <taxon>Poaceae</taxon>
        <taxon>PACMAD clade</taxon>
        <taxon>Panicoideae</taxon>
        <taxon>Panicodae</taxon>
        <taxon>Paniceae</taxon>
        <taxon>Panicinae</taxon>
        <taxon>Panicum</taxon>
        <taxon>Panicum sect. Hiantes</taxon>
    </lineage>
</organism>
<protein>
    <submittedName>
        <fullName evidence="2">Uncharacterized protein</fullName>
    </submittedName>
</protein>